<keyword evidence="2" id="KW-1185">Reference proteome</keyword>
<dbReference type="Pfam" id="PF11964">
    <property type="entry name" value="SpoIIAA-like"/>
    <property type="match status" value="1"/>
</dbReference>
<sequence length="142" mass="15998">MAAAYFLHNADLLILENQAGKVVYHSAGYVRLDWYSTPASDAEVQRLYEAASEALLQYGVTGILTDHRDMRPLSADLQHWLVSTWTQQAVQDCGYQRAAVVQSFNVFSRLAAAQVVMQLGRLPLTVKYFDNEAEAESWLLEE</sequence>
<dbReference type="EMBL" id="JACHGG010000005">
    <property type="protein sequence ID" value="MBB6060457.1"/>
    <property type="molecule type" value="Genomic_DNA"/>
</dbReference>
<accession>A0A7W9WE98</accession>
<name>A0A7W9WE98_9BACT</name>
<comment type="caution">
    <text evidence="1">The sequence shown here is derived from an EMBL/GenBank/DDBJ whole genome shotgun (WGS) entry which is preliminary data.</text>
</comment>
<evidence type="ECO:0000313" key="1">
    <source>
        <dbReference type="EMBL" id="MBB6060457.1"/>
    </source>
</evidence>
<reference evidence="1 2" key="1">
    <citation type="submission" date="2020-08" db="EMBL/GenBank/DDBJ databases">
        <title>Genomic Encyclopedia of Type Strains, Phase IV (KMG-IV): sequencing the most valuable type-strain genomes for metagenomic binning, comparative biology and taxonomic classification.</title>
        <authorList>
            <person name="Goeker M."/>
        </authorList>
    </citation>
    <scope>NUCLEOTIDE SEQUENCE [LARGE SCALE GENOMIC DNA]</scope>
    <source>
        <strain evidence="1 2">DSM 26718</strain>
    </source>
</reference>
<dbReference type="InterPro" id="IPR021866">
    <property type="entry name" value="SpoIIAA-like"/>
</dbReference>
<organism evidence="1 2">
    <name type="scientific">Hymenobacter luteus</name>
    <dbReference type="NCBI Taxonomy" id="1411122"/>
    <lineage>
        <taxon>Bacteria</taxon>
        <taxon>Pseudomonadati</taxon>
        <taxon>Bacteroidota</taxon>
        <taxon>Cytophagia</taxon>
        <taxon>Cytophagales</taxon>
        <taxon>Hymenobacteraceae</taxon>
        <taxon>Hymenobacter</taxon>
    </lineage>
</organism>
<proteinExistence type="predicted"/>
<protein>
    <recommendedName>
        <fullName evidence="3">STAS/SEC14 domain-containing protein</fullName>
    </recommendedName>
</protein>
<gene>
    <name evidence="1" type="ORF">HNQ93_003331</name>
</gene>
<evidence type="ECO:0000313" key="2">
    <source>
        <dbReference type="Proteomes" id="UP000532746"/>
    </source>
</evidence>
<evidence type="ECO:0008006" key="3">
    <source>
        <dbReference type="Google" id="ProtNLM"/>
    </source>
</evidence>
<dbReference type="AlphaFoldDB" id="A0A7W9WE98"/>
<dbReference type="Proteomes" id="UP000532746">
    <property type="component" value="Unassembled WGS sequence"/>
</dbReference>
<dbReference type="RefSeq" id="WP_183404542.1">
    <property type="nucleotide sequence ID" value="NZ_JACHGG010000005.1"/>
</dbReference>